<dbReference type="InterPro" id="IPR012292">
    <property type="entry name" value="Globin/Proto"/>
</dbReference>
<name>A0A0A8L4W3_9SACH</name>
<dbReference type="Pfam" id="PF00042">
    <property type="entry name" value="Globin"/>
    <property type="match status" value="1"/>
</dbReference>
<proteinExistence type="predicted"/>
<keyword evidence="4" id="KW-1185">Reference proteome</keyword>
<dbReference type="InterPro" id="IPR000971">
    <property type="entry name" value="Globin"/>
</dbReference>
<sequence>MRTTVYNPLDHSQIAFIPTGFDSDTDSCDDSNTIGHDSLEAQLFHHYNDSGDLSKMAGYSSSANSLNSTRSLSSQDAIEIVSQASNAQSLSSNVVEGVRYKIVLKLTSREIKLIRDSWDLMLSEEKSDETKSSSFFTRVFKTSRSSSISHQQAQSISEHSIKTKLKRVPTATSTQSNTTSSKPPAITTTTISNSMSSSLFCAQFYSNFLSMDPDLEKAFPSLKHQATAFAGVLTMAINNLEDLTAMEAYLNNLGKRHARVLGIHPPQFELMGIALLRTIRDRFGVYCTFELEETWARLYSYLANSILQFGIDPILKVDFIENELHLPVPNLIEHTPITKISLSEPPQSQIPHGPSYKKNSNNVGQPLQEPAFSGSKPPVTKTASSSINDKSFFTTKLKGRTKGKTNTQSGLAQSEDCIIM</sequence>
<dbReference type="Proteomes" id="UP000031516">
    <property type="component" value="Unassembled WGS sequence"/>
</dbReference>
<evidence type="ECO:0000313" key="4">
    <source>
        <dbReference type="Proteomes" id="UP000031516"/>
    </source>
</evidence>
<feature type="domain" description="Globin" evidence="2">
    <location>
        <begin position="185"/>
        <end position="311"/>
    </location>
</feature>
<evidence type="ECO:0000256" key="1">
    <source>
        <dbReference type="SAM" id="MobiDB-lite"/>
    </source>
</evidence>
<protein>
    <submittedName>
        <fullName evidence="3">WGS project CCBQ000000000 data, contig 00266</fullName>
    </submittedName>
</protein>
<dbReference type="GO" id="GO:0071500">
    <property type="term" value="P:cellular response to nitrosative stress"/>
    <property type="evidence" value="ECO:0007669"/>
    <property type="project" value="TreeGrafter"/>
</dbReference>
<dbReference type="AlphaFoldDB" id="A0A0A8L4W3"/>
<dbReference type="GO" id="GO:0020037">
    <property type="term" value="F:heme binding"/>
    <property type="evidence" value="ECO:0007669"/>
    <property type="project" value="InterPro"/>
</dbReference>
<organism evidence="3 4">
    <name type="scientific">Kluyveromyces dobzhanskii CBS 2104</name>
    <dbReference type="NCBI Taxonomy" id="1427455"/>
    <lineage>
        <taxon>Eukaryota</taxon>
        <taxon>Fungi</taxon>
        <taxon>Dikarya</taxon>
        <taxon>Ascomycota</taxon>
        <taxon>Saccharomycotina</taxon>
        <taxon>Saccharomycetes</taxon>
        <taxon>Saccharomycetales</taxon>
        <taxon>Saccharomycetaceae</taxon>
        <taxon>Kluyveromyces</taxon>
    </lineage>
</organism>
<dbReference type="PANTHER" id="PTHR43396">
    <property type="entry name" value="FLAVOHEMOPROTEIN"/>
    <property type="match status" value="1"/>
</dbReference>
<feature type="region of interest" description="Disordered" evidence="1">
    <location>
        <begin position="150"/>
        <end position="187"/>
    </location>
</feature>
<dbReference type="PANTHER" id="PTHR43396:SF6">
    <property type="entry name" value="ABL201WP"/>
    <property type="match status" value="1"/>
</dbReference>
<dbReference type="InterPro" id="IPR009050">
    <property type="entry name" value="Globin-like_sf"/>
</dbReference>
<dbReference type="EMBL" id="CCBQ010000033">
    <property type="protein sequence ID" value="CDO94109.1"/>
    <property type="molecule type" value="Genomic_DNA"/>
</dbReference>
<feature type="compositionally biased region" description="Low complexity" evidence="1">
    <location>
        <begin position="170"/>
        <end position="187"/>
    </location>
</feature>
<gene>
    <name evidence="3" type="ORF">KLDO_g2391</name>
</gene>
<dbReference type="GO" id="GO:0008941">
    <property type="term" value="F:nitric oxide dioxygenase NAD(P)H activity"/>
    <property type="evidence" value="ECO:0007669"/>
    <property type="project" value="TreeGrafter"/>
</dbReference>
<feature type="region of interest" description="Disordered" evidence="1">
    <location>
        <begin position="342"/>
        <end position="385"/>
    </location>
</feature>
<reference evidence="3 4" key="1">
    <citation type="submission" date="2014-03" db="EMBL/GenBank/DDBJ databases">
        <title>The genome of Kluyveromyces dobzhanskii.</title>
        <authorList>
            <person name="Nystedt B."/>
            <person name="Astrom S."/>
        </authorList>
    </citation>
    <scope>NUCLEOTIDE SEQUENCE [LARGE SCALE GENOMIC DNA]</scope>
    <source>
        <strain evidence="3 4">CBS 2104</strain>
    </source>
</reference>
<dbReference type="GO" id="GO:0019825">
    <property type="term" value="F:oxygen binding"/>
    <property type="evidence" value="ECO:0007669"/>
    <property type="project" value="InterPro"/>
</dbReference>
<dbReference type="GO" id="GO:0071949">
    <property type="term" value="F:FAD binding"/>
    <property type="evidence" value="ECO:0007669"/>
    <property type="project" value="TreeGrafter"/>
</dbReference>
<evidence type="ECO:0000259" key="2">
    <source>
        <dbReference type="PROSITE" id="PS01033"/>
    </source>
</evidence>
<dbReference type="GO" id="GO:0046210">
    <property type="term" value="P:nitric oxide catabolic process"/>
    <property type="evidence" value="ECO:0007669"/>
    <property type="project" value="TreeGrafter"/>
</dbReference>
<dbReference type="CDD" id="cd01040">
    <property type="entry name" value="Mb-like"/>
    <property type="match status" value="1"/>
</dbReference>
<dbReference type="Gene3D" id="1.10.490.10">
    <property type="entry name" value="Globins"/>
    <property type="match status" value="1"/>
</dbReference>
<feature type="region of interest" description="Disordered" evidence="1">
    <location>
        <begin position="399"/>
        <end position="420"/>
    </location>
</feature>
<dbReference type="InterPro" id="IPR044399">
    <property type="entry name" value="Mb-like_M"/>
</dbReference>
<evidence type="ECO:0000313" key="3">
    <source>
        <dbReference type="EMBL" id="CDO94109.1"/>
    </source>
</evidence>
<dbReference type="OrthoDB" id="436496at2759"/>
<comment type="caution">
    <text evidence="3">The sequence shown here is derived from an EMBL/GenBank/DDBJ whole genome shotgun (WGS) entry which is preliminary data.</text>
</comment>
<accession>A0A0A8L4W3</accession>
<dbReference type="SUPFAM" id="SSF46458">
    <property type="entry name" value="Globin-like"/>
    <property type="match status" value="1"/>
</dbReference>
<dbReference type="PROSITE" id="PS01033">
    <property type="entry name" value="GLOBIN"/>
    <property type="match status" value="1"/>
</dbReference>